<evidence type="ECO:0008006" key="4">
    <source>
        <dbReference type="Google" id="ProtNLM"/>
    </source>
</evidence>
<proteinExistence type="predicted"/>
<sequence length="261" mass="28345">MKKLWNKATRRLLIVFVALILAGVAVVIQSSIVNKQVTTELVYVAADNLTPYSLVEGKLVQRNVVKSEVPDDAIRDLKELEGESWVTTEVGIPKGIPVSKSMLIPAKESKFGESLELKDGAMFVGVKTDQVKSAGDMIKPGTIVDAYVYIKGQDRQPPELVTPSDDPLLKGLLIKDRQNQNGYEPQREGSGNQNPIPAIAVVETTNPDVAAALIKYQQEGEVYFTPTGVNVDVIPLEKEVNAAQSPDEVYSSPSGTESPDQ</sequence>
<evidence type="ECO:0000313" key="3">
    <source>
        <dbReference type="Proteomes" id="UP000681162"/>
    </source>
</evidence>
<feature type="region of interest" description="Disordered" evidence="1">
    <location>
        <begin position="240"/>
        <end position="261"/>
    </location>
</feature>
<accession>A0A919XX37</accession>
<gene>
    <name evidence="2" type="ORF">J41TS12_29490</name>
</gene>
<dbReference type="EMBL" id="BORR01000010">
    <property type="protein sequence ID" value="GIO38088.1"/>
    <property type="molecule type" value="Genomic_DNA"/>
</dbReference>
<evidence type="ECO:0000256" key="1">
    <source>
        <dbReference type="SAM" id="MobiDB-lite"/>
    </source>
</evidence>
<evidence type="ECO:0000313" key="2">
    <source>
        <dbReference type="EMBL" id="GIO38088.1"/>
    </source>
</evidence>
<keyword evidence="3" id="KW-1185">Reference proteome</keyword>
<feature type="compositionally biased region" description="Polar residues" evidence="1">
    <location>
        <begin position="251"/>
        <end position="261"/>
    </location>
</feature>
<organism evidence="2 3">
    <name type="scientific">Paenibacillus antibioticophila</name>
    <dbReference type="NCBI Taxonomy" id="1274374"/>
    <lineage>
        <taxon>Bacteria</taxon>
        <taxon>Bacillati</taxon>
        <taxon>Bacillota</taxon>
        <taxon>Bacilli</taxon>
        <taxon>Bacillales</taxon>
        <taxon>Paenibacillaceae</taxon>
        <taxon>Paenibacillus</taxon>
    </lineage>
</organism>
<dbReference type="AlphaFoldDB" id="A0A919XX37"/>
<dbReference type="RefSeq" id="WP_068779935.1">
    <property type="nucleotide sequence ID" value="NZ_BORR01000010.1"/>
</dbReference>
<protein>
    <recommendedName>
        <fullName evidence="4">Pilus assembly protein CpaB</fullName>
    </recommendedName>
</protein>
<comment type="caution">
    <text evidence="2">The sequence shown here is derived from an EMBL/GenBank/DDBJ whole genome shotgun (WGS) entry which is preliminary data.</text>
</comment>
<reference evidence="2 3" key="1">
    <citation type="submission" date="2021-03" db="EMBL/GenBank/DDBJ databases">
        <title>Antimicrobial resistance genes in bacteria isolated from Japanese honey, and their potential for conferring macrolide and lincosamide resistance in the American foulbrood pathogen Paenibacillus larvae.</title>
        <authorList>
            <person name="Okamoto M."/>
            <person name="Kumagai M."/>
            <person name="Kanamori H."/>
            <person name="Takamatsu D."/>
        </authorList>
    </citation>
    <scope>NUCLEOTIDE SEQUENCE [LARGE SCALE GENOMIC DNA]</scope>
    <source>
        <strain evidence="2 3">J41TS12</strain>
    </source>
</reference>
<dbReference type="Proteomes" id="UP000681162">
    <property type="component" value="Unassembled WGS sequence"/>
</dbReference>
<name>A0A919XX37_9BACL</name>